<dbReference type="InParanoid" id="A0A165ER94"/>
<feature type="transmembrane region" description="Helical" evidence="2">
    <location>
        <begin position="37"/>
        <end position="55"/>
    </location>
</feature>
<dbReference type="STRING" id="1314785.A0A165ER94"/>
<dbReference type="GeneID" id="63825670"/>
<sequence>MYNPLGSPRDREALPKTNGQNAQGAMASRTPWLTRRYTKLLAAVLVLLVGVPLVFRFHGTTHWRPLAAPHAPEPEAERVHETPPLYGRFHEYEMQTSRQTADPPDTKYIFFANHAHTCGWGNVMQELLLHSYLAHRLGRTFVYYNYTWGRDGPDIASYNGIPIPSRIPLTALLQGPVTGAPSITDPYAPRPMAISEDYYAEICPPEKRRLIDSGPIDKSLGVSTVATIAEKWIEIFSTIDDKCVEVPRDAYPVFDIFIFGSAERLLDAWPSLSRSPTLQEFGWSPLIELAFDTNRELIAPSHIFEPALLSTPLRVPAPAAYSFDVDSASSVHTAQVTPSGARYTPVPGLLAMHIRRGDFAEHCVNLGKWGAAYSGFNSFPALPDKFPVPSHLPEDERVEAFRPHCYPDIDEIVRRAEEVALEEEVKGRQRLRDVYIMTNGPAEWVAELKERLVQKGNGRWRMVTSSRDLMLNWEQRYVKQAVDMLIGQRAQVFVGNAFSSLTGIINMARMASGVPPEQSRLL</sequence>
<gene>
    <name evidence="3" type="ORF">LAESUDRAFT_724558</name>
</gene>
<evidence type="ECO:0000256" key="1">
    <source>
        <dbReference type="SAM" id="MobiDB-lite"/>
    </source>
</evidence>
<keyword evidence="2" id="KW-1133">Transmembrane helix</keyword>
<reference evidence="3 4" key="1">
    <citation type="journal article" date="2016" name="Mol. Biol. Evol.">
        <title>Comparative Genomics of Early-Diverging Mushroom-Forming Fungi Provides Insights into the Origins of Lignocellulose Decay Capabilities.</title>
        <authorList>
            <person name="Nagy L.G."/>
            <person name="Riley R."/>
            <person name="Tritt A."/>
            <person name="Adam C."/>
            <person name="Daum C."/>
            <person name="Floudas D."/>
            <person name="Sun H."/>
            <person name="Yadav J.S."/>
            <person name="Pangilinan J."/>
            <person name="Larsson K.H."/>
            <person name="Matsuura K."/>
            <person name="Barry K."/>
            <person name="Labutti K."/>
            <person name="Kuo R."/>
            <person name="Ohm R.A."/>
            <person name="Bhattacharya S.S."/>
            <person name="Shirouzu T."/>
            <person name="Yoshinaga Y."/>
            <person name="Martin F.M."/>
            <person name="Grigoriev I.V."/>
            <person name="Hibbett D.S."/>
        </authorList>
    </citation>
    <scope>NUCLEOTIDE SEQUENCE [LARGE SCALE GENOMIC DNA]</scope>
    <source>
        <strain evidence="3 4">93-53</strain>
    </source>
</reference>
<dbReference type="OrthoDB" id="2559662at2759"/>
<dbReference type="RefSeq" id="XP_040765337.1">
    <property type="nucleotide sequence ID" value="XM_040908641.1"/>
</dbReference>
<evidence type="ECO:0000313" key="4">
    <source>
        <dbReference type="Proteomes" id="UP000076871"/>
    </source>
</evidence>
<proteinExistence type="predicted"/>
<keyword evidence="2" id="KW-0472">Membrane</keyword>
<dbReference type="CDD" id="cd11296">
    <property type="entry name" value="O-FucT_like"/>
    <property type="match status" value="1"/>
</dbReference>
<feature type="region of interest" description="Disordered" evidence="1">
    <location>
        <begin position="1"/>
        <end position="27"/>
    </location>
</feature>
<dbReference type="AlphaFoldDB" id="A0A165ER94"/>
<name>A0A165ER94_9APHY</name>
<dbReference type="EMBL" id="KV427618">
    <property type="protein sequence ID" value="KZT07597.1"/>
    <property type="molecule type" value="Genomic_DNA"/>
</dbReference>
<organism evidence="3 4">
    <name type="scientific">Laetiporus sulphureus 93-53</name>
    <dbReference type="NCBI Taxonomy" id="1314785"/>
    <lineage>
        <taxon>Eukaryota</taxon>
        <taxon>Fungi</taxon>
        <taxon>Dikarya</taxon>
        <taxon>Basidiomycota</taxon>
        <taxon>Agaricomycotina</taxon>
        <taxon>Agaricomycetes</taxon>
        <taxon>Polyporales</taxon>
        <taxon>Laetiporus</taxon>
    </lineage>
</organism>
<keyword evidence="2" id="KW-0812">Transmembrane</keyword>
<dbReference type="Gene3D" id="3.40.50.11350">
    <property type="match status" value="1"/>
</dbReference>
<accession>A0A165ER94</accession>
<evidence type="ECO:0000256" key="2">
    <source>
        <dbReference type="SAM" id="Phobius"/>
    </source>
</evidence>
<keyword evidence="4" id="KW-1185">Reference proteome</keyword>
<protein>
    <submittedName>
        <fullName evidence="3">Uncharacterized protein</fullName>
    </submittedName>
</protein>
<evidence type="ECO:0000313" key="3">
    <source>
        <dbReference type="EMBL" id="KZT07597.1"/>
    </source>
</evidence>
<dbReference type="Proteomes" id="UP000076871">
    <property type="component" value="Unassembled WGS sequence"/>
</dbReference>